<dbReference type="Gramene" id="ONK82018">
    <property type="protein sequence ID" value="ONK82018"/>
    <property type="gene ID" value="A4U43_C01F35280"/>
</dbReference>
<dbReference type="AlphaFoldDB" id="A0A5P1FUV6"/>
<evidence type="ECO:0000256" key="7">
    <source>
        <dbReference type="ARBA" id="ARBA00023270"/>
    </source>
</evidence>
<evidence type="ECO:0000256" key="8">
    <source>
        <dbReference type="RuleBase" id="RU003994"/>
    </source>
</evidence>
<keyword evidence="11" id="KW-1185">Reference proteome</keyword>
<feature type="region of interest" description="Disordered" evidence="9">
    <location>
        <begin position="1"/>
        <end position="143"/>
    </location>
</feature>
<dbReference type="EC" id="4.1.2.13" evidence="4 8"/>
<dbReference type="SUPFAM" id="SSF51569">
    <property type="entry name" value="Aldolase"/>
    <property type="match status" value="1"/>
</dbReference>
<name>A0A5P1FUV6_ASPOF</name>
<dbReference type="PROSITE" id="PS00158">
    <property type="entry name" value="ALDOLASE_CLASS_I"/>
    <property type="match status" value="1"/>
</dbReference>
<dbReference type="Proteomes" id="UP000243459">
    <property type="component" value="Chromosome 1"/>
</dbReference>
<evidence type="ECO:0000313" key="10">
    <source>
        <dbReference type="EMBL" id="ONK82018.1"/>
    </source>
</evidence>
<evidence type="ECO:0000256" key="2">
    <source>
        <dbReference type="ARBA" id="ARBA00004714"/>
    </source>
</evidence>
<evidence type="ECO:0000256" key="5">
    <source>
        <dbReference type="ARBA" id="ARBA00023152"/>
    </source>
</evidence>
<comment type="pathway">
    <text evidence="2">Carbohydrate degradation; glycolysis; D-glyceraldehyde 3-phosphate and glycerone phosphate from D-glucose: step 4/4.</text>
</comment>
<dbReference type="GO" id="GO:0006096">
    <property type="term" value="P:glycolytic process"/>
    <property type="evidence" value="ECO:0007669"/>
    <property type="project" value="UniProtKB-UniPathway"/>
</dbReference>
<feature type="compositionally biased region" description="Polar residues" evidence="9">
    <location>
        <begin position="79"/>
        <end position="91"/>
    </location>
</feature>
<comment type="similarity">
    <text evidence="3 8">Belongs to the class I fructose-bisphosphate aldolase family.</text>
</comment>
<organism evidence="10 11">
    <name type="scientific">Asparagus officinalis</name>
    <name type="common">Garden asparagus</name>
    <dbReference type="NCBI Taxonomy" id="4686"/>
    <lineage>
        <taxon>Eukaryota</taxon>
        <taxon>Viridiplantae</taxon>
        <taxon>Streptophyta</taxon>
        <taxon>Embryophyta</taxon>
        <taxon>Tracheophyta</taxon>
        <taxon>Spermatophyta</taxon>
        <taxon>Magnoliopsida</taxon>
        <taxon>Liliopsida</taxon>
        <taxon>Asparagales</taxon>
        <taxon>Asparagaceae</taxon>
        <taxon>Asparagoideae</taxon>
        <taxon>Asparagus</taxon>
    </lineage>
</organism>
<evidence type="ECO:0000313" key="11">
    <source>
        <dbReference type="Proteomes" id="UP000243459"/>
    </source>
</evidence>
<feature type="compositionally biased region" description="Low complexity" evidence="9">
    <location>
        <begin position="512"/>
        <end position="527"/>
    </location>
</feature>
<keyword evidence="6 8" id="KW-0456">Lyase</keyword>
<dbReference type="Pfam" id="PF00274">
    <property type="entry name" value="Glycolytic"/>
    <property type="match status" value="2"/>
</dbReference>
<evidence type="ECO:0000256" key="1">
    <source>
        <dbReference type="ARBA" id="ARBA00000441"/>
    </source>
</evidence>
<dbReference type="PANTHER" id="PTHR11627">
    <property type="entry name" value="FRUCTOSE-BISPHOSPHATE ALDOLASE"/>
    <property type="match status" value="1"/>
</dbReference>
<feature type="compositionally biased region" description="Basic residues" evidence="9">
    <location>
        <begin position="55"/>
        <end position="72"/>
    </location>
</feature>
<accession>A0A5P1FUV6</accession>
<sequence length="567" mass="60852">MIDGGAEHTPPPPPLLIPATSRPPSPPERPIKPPMLRDLGITKRKSSTPTARHGGLVKKPHQQILPLRHRRQILVPSAATLSPARSTSSPGHSGRGRAKNPSTSTAAASTSSGPPAAKFSSGPRARPREAYKRTRSRPSLEEATLVTKKENVFGKRSFCTRVRFDERRRKEHDILIENSIPGSKEPEMWISVDGAGGGPDELIKTAKAIATPGKGILAADETHRAKRLAQHQRRERRVTPPSSPRAPGALRYLSGVILFEETLYQSTVSGKPFVDVLVESNVIPGIKVDKGTVDIAGTNGETTTQGFDSLGARWYGLNCMPENNLQLFQQRQVLPGRGSVRKVAGRAEDRSNRAIELSIQQNAQGLARYAIICQENGLVPIVEPEILTDGGHGIEKCAAVTEKVLAATYKALNEHHVLLEGTLLKPNMVTPGSDSPKVTPQIIAEHTVKALRRTVPPAVPGIVFLSGGQSEEDATLNLDAMNKLDLLKPWTLSFSFGRALQQSTIKNGGGSKARTSAAAAPASASPGEGLPEAASHSGRRRWGSTLVEVQAMVLRLRACTSRGIVTS</sequence>
<protein>
    <recommendedName>
        <fullName evidence="4 8">Fructose-bisphosphate aldolase</fullName>
        <ecNumber evidence="4 8">4.1.2.13</ecNumber>
    </recommendedName>
</protein>
<keyword evidence="7" id="KW-0704">Schiff base</keyword>
<feature type="compositionally biased region" description="Pro residues" evidence="9">
    <location>
        <begin position="9"/>
        <end position="28"/>
    </location>
</feature>
<proteinExistence type="inferred from homology"/>
<evidence type="ECO:0000256" key="6">
    <source>
        <dbReference type="ARBA" id="ARBA00023239"/>
    </source>
</evidence>
<dbReference type="InterPro" id="IPR000741">
    <property type="entry name" value="FBA_I"/>
</dbReference>
<dbReference type="InterPro" id="IPR013785">
    <property type="entry name" value="Aldolase_TIM"/>
</dbReference>
<dbReference type="UniPathway" id="UPA00109">
    <property type="reaction ID" value="UER00183"/>
</dbReference>
<dbReference type="NCBIfam" id="NF033379">
    <property type="entry name" value="FrucBisAld_I"/>
    <property type="match status" value="1"/>
</dbReference>
<dbReference type="Gene3D" id="3.20.20.70">
    <property type="entry name" value="Aldolase class I"/>
    <property type="match status" value="1"/>
</dbReference>
<reference evidence="11" key="1">
    <citation type="journal article" date="2017" name="Nat. Commun.">
        <title>The asparagus genome sheds light on the origin and evolution of a young Y chromosome.</title>
        <authorList>
            <person name="Harkess A."/>
            <person name="Zhou J."/>
            <person name="Xu C."/>
            <person name="Bowers J.E."/>
            <person name="Van der Hulst R."/>
            <person name="Ayyampalayam S."/>
            <person name="Mercati F."/>
            <person name="Riccardi P."/>
            <person name="McKain M.R."/>
            <person name="Kakrana A."/>
            <person name="Tang H."/>
            <person name="Ray J."/>
            <person name="Groenendijk J."/>
            <person name="Arikit S."/>
            <person name="Mathioni S.M."/>
            <person name="Nakano M."/>
            <person name="Shan H."/>
            <person name="Telgmann-Rauber A."/>
            <person name="Kanno A."/>
            <person name="Yue Z."/>
            <person name="Chen H."/>
            <person name="Li W."/>
            <person name="Chen Y."/>
            <person name="Xu X."/>
            <person name="Zhang Y."/>
            <person name="Luo S."/>
            <person name="Chen H."/>
            <person name="Gao J."/>
            <person name="Mao Z."/>
            <person name="Pires J.C."/>
            <person name="Luo M."/>
            <person name="Kudrna D."/>
            <person name="Wing R.A."/>
            <person name="Meyers B.C."/>
            <person name="Yi K."/>
            <person name="Kong H."/>
            <person name="Lavrijsen P."/>
            <person name="Sunseri F."/>
            <person name="Falavigna A."/>
            <person name="Ye Y."/>
            <person name="Leebens-Mack J.H."/>
            <person name="Chen G."/>
        </authorList>
    </citation>
    <scope>NUCLEOTIDE SEQUENCE [LARGE SCALE GENOMIC DNA]</scope>
    <source>
        <strain evidence="11">cv. DH0086</strain>
    </source>
</reference>
<feature type="region of interest" description="Disordered" evidence="9">
    <location>
        <begin position="505"/>
        <end position="539"/>
    </location>
</feature>
<evidence type="ECO:0000256" key="4">
    <source>
        <dbReference type="ARBA" id="ARBA00013068"/>
    </source>
</evidence>
<dbReference type="Pfam" id="PF05910">
    <property type="entry name" value="DUF868"/>
    <property type="match status" value="1"/>
</dbReference>
<evidence type="ECO:0000256" key="9">
    <source>
        <dbReference type="SAM" id="MobiDB-lite"/>
    </source>
</evidence>
<feature type="compositionally biased region" description="Low complexity" evidence="9">
    <location>
        <begin position="101"/>
        <end position="117"/>
    </location>
</feature>
<dbReference type="InterPro" id="IPR008586">
    <property type="entry name" value="DUF868_pln"/>
</dbReference>
<gene>
    <name evidence="10" type="ORF">A4U43_C01F35280</name>
</gene>
<dbReference type="GO" id="GO:0004332">
    <property type="term" value="F:fructose-bisphosphate aldolase activity"/>
    <property type="evidence" value="ECO:0007669"/>
    <property type="project" value="UniProtKB-EC"/>
</dbReference>
<evidence type="ECO:0000256" key="3">
    <source>
        <dbReference type="ARBA" id="ARBA00010387"/>
    </source>
</evidence>
<dbReference type="InterPro" id="IPR029768">
    <property type="entry name" value="Aldolase_I_AS"/>
</dbReference>
<dbReference type="EMBL" id="CM007381">
    <property type="protein sequence ID" value="ONK82018.1"/>
    <property type="molecule type" value="Genomic_DNA"/>
</dbReference>
<keyword evidence="5 8" id="KW-0324">Glycolysis</keyword>
<comment type="catalytic activity">
    <reaction evidence="1 8">
        <text>beta-D-fructose 1,6-bisphosphate = D-glyceraldehyde 3-phosphate + dihydroxyacetone phosphate</text>
        <dbReference type="Rhea" id="RHEA:14729"/>
        <dbReference type="ChEBI" id="CHEBI:32966"/>
        <dbReference type="ChEBI" id="CHEBI:57642"/>
        <dbReference type="ChEBI" id="CHEBI:59776"/>
        <dbReference type="EC" id="4.1.2.13"/>
    </reaction>
</comment>